<sequence length="138" mass="15526">MRLQRTKSLRRLLQGSLIAAVLVSGSSALAADDPSIKGDLRSNVNSAMNEMIQQRTINGTFKFYDQLKNKVYDLKLVELHDGIVKKGDYYVSCADFVDTQGNKVDMDFFVQANNGKLIATQAIMHKVDGKKRKYHLEN</sequence>
<protein>
    <submittedName>
        <fullName evidence="1">Uncharacterized protein</fullName>
    </submittedName>
</protein>
<accession>A0A3B1AII9</accession>
<gene>
    <name evidence="1" type="ORF">MNBD_GAMMA20-990</name>
</gene>
<proteinExistence type="predicted"/>
<evidence type="ECO:0000313" key="1">
    <source>
        <dbReference type="EMBL" id="VAX03542.1"/>
    </source>
</evidence>
<dbReference type="EMBL" id="UOFU01000332">
    <property type="protein sequence ID" value="VAX03542.1"/>
    <property type="molecule type" value="Genomic_DNA"/>
</dbReference>
<name>A0A3B1AII9_9ZZZZ</name>
<organism evidence="1">
    <name type="scientific">hydrothermal vent metagenome</name>
    <dbReference type="NCBI Taxonomy" id="652676"/>
    <lineage>
        <taxon>unclassified sequences</taxon>
        <taxon>metagenomes</taxon>
        <taxon>ecological metagenomes</taxon>
    </lineage>
</organism>
<reference evidence="1" key="1">
    <citation type="submission" date="2018-06" db="EMBL/GenBank/DDBJ databases">
        <authorList>
            <person name="Zhirakovskaya E."/>
        </authorList>
    </citation>
    <scope>NUCLEOTIDE SEQUENCE</scope>
</reference>
<dbReference type="AlphaFoldDB" id="A0A3B1AII9"/>